<dbReference type="PANTHER" id="PTHR22617:SF45">
    <property type="entry name" value="CHEMOTAXIS PROTEIN CHEW"/>
    <property type="match status" value="1"/>
</dbReference>
<comment type="caution">
    <text evidence="6">The sequence shown here is derived from an EMBL/GenBank/DDBJ whole genome shotgun (WGS) entry which is preliminary data.</text>
</comment>
<feature type="compositionally biased region" description="Polar residues" evidence="4">
    <location>
        <begin position="1"/>
        <end position="12"/>
    </location>
</feature>
<dbReference type="CDD" id="cd00588">
    <property type="entry name" value="CheW_like"/>
    <property type="match status" value="1"/>
</dbReference>
<dbReference type="InterPro" id="IPR002545">
    <property type="entry name" value="CheW-lke_dom"/>
</dbReference>
<dbReference type="PROSITE" id="PS50851">
    <property type="entry name" value="CHEW"/>
    <property type="match status" value="1"/>
</dbReference>
<organism evidence="6 7">
    <name type="scientific">Ancylobacter radicis</name>
    <dbReference type="NCBI Taxonomy" id="2836179"/>
    <lineage>
        <taxon>Bacteria</taxon>
        <taxon>Pseudomonadati</taxon>
        <taxon>Pseudomonadota</taxon>
        <taxon>Alphaproteobacteria</taxon>
        <taxon>Hyphomicrobiales</taxon>
        <taxon>Xanthobacteraceae</taxon>
        <taxon>Ancylobacter</taxon>
    </lineage>
</organism>
<evidence type="ECO:0000256" key="4">
    <source>
        <dbReference type="SAM" id="MobiDB-lite"/>
    </source>
</evidence>
<proteinExistence type="predicted"/>
<dbReference type="Pfam" id="PF01584">
    <property type="entry name" value="CheW"/>
    <property type="match status" value="1"/>
</dbReference>
<evidence type="ECO:0000256" key="1">
    <source>
        <dbReference type="ARBA" id="ARBA00004496"/>
    </source>
</evidence>
<accession>A0ABS5R7X1</accession>
<dbReference type="Gene3D" id="2.40.50.180">
    <property type="entry name" value="CheA-289, Domain 4"/>
    <property type="match status" value="1"/>
</dbReference>
<protein>
    <recommendedName>
        <fullName evidence="2">Chemotaxis protein CheW</fullName>
    </recommendedName>
</protein>
<dbReference type="SUPFAM" id="SSF50341">
    <property type="entry name" value="CheW-like"/>
    <property type="match status" value="1"/>
</dbReference>
<dbReference type="EMBL" id="JAHCQH010000015">
    <property type="protein sequence ID" value="MBS9477607.1"/>
    <property type="molecule type" value="Genomic_DNA"/>
</dbReference>
<dbReference type="RefSeq" id="WP_213755352.1">
    <property type="nucleotide sequence ID" value="NZ_JAHCQH010000015.1"/>
</dbReference>
<evidence type="ECO:0000313" key="7">
    <source>
        <dbReference type="Proteomes" id="UP001166585"/>
    </source>
</evidence>
<comment type="subcellular location">
    <subcellularLocation>
        <location evidence="1">Cytoplasm</location>
    </subcellularLocation>
</comment>
<feature type="domain" description="CheW-like" evidence="5">
    <location>
        <begin position="55"/>
        <end position="201"/>
    </location>
</feature>
<reference evidence="6" key="1">
    <citation type="submission" date="2021-05" db="EMBL/GenBank/DDBJ databases">
        <authorList>
            <person name="Sun Q."/>
            <person name="Inoue M."/>
        </authorList>
    </citation>
    <scope>NUCLEOTIDE SEQUENCE</scope>
    <source>
        <strain evidence="6">VKM B-3255</strain>
    </source>
</reference>
<evidence type="ECO:0000313" key="6">
    <source>
        <dbReference type="EMBL" id="MBS9477607.1"/>
    </source>
</evidence>
<keyword evidence="7" id="KW-1185">Reference proteome</keyword>
<name>A0ABS5R7X1_9HYPH</name>
<keyword evidence="3" id="KW-0963">Cytoplasm</keyword>
<evidence type="ECO:0000259" key="5">
    <source>
        <dbReference type="PROSITE" id="PS50851"/>
    </source>
</evidence>
<dbReference type="InterPro" id="IPR039315">
    <property type="entry name" value="CheW"/>
</dbReference>
<dbReference type="PANTHER" id="PTHR22617">
    <property type="entry name" value="CHEMOTAXIS SENSOR HISTIDINE KINASE-RELATED"/>
    <property type="match status" value="1"/>
</dbReference>
<evidence type="ECO:0000256" key="3">
    <source>
        <dbReference type="ARBA" id="ARBA00022490"/>
    </source>
</evidence>
<dbReference type="SMART" id="SM00260">
    <property type="entry name" value="CheW"/>
    <property type="match status" value="1"/>
</dbReference>
<evidence type="ECO:0000256" key="2">
    <source>
        <dbReference type="ARBA" id="ARBA00021483"/>
    </source>
</evidence>
<dbReference type="InterPro" id="IPR036061">
    <property type="entry name" value="CheW-like_dom_sf"/>
</dbReference>
<gene>
    <name evidence="6" type="ORF">KIP89_10850</name>
</gene>
<dbReference type="Gene3D" id="2.30.30.40">
    <property type="entry name" value="SH3 Domains"/>
    <property type="match status" value="1"/>
</dbReference>
<dbReference type="Proteomes" id="UP001166585">
    <property type="component" value="Unassembled WGS sequence"/>
</dbReference>
<sequence>MTSRTPDNSPESARTADSARAGRLLDRPLPPGYRAEWARHFAGARVQAGEADAPADTVLIFRLGGEWLALPADLVTEITEPRRSHSLPHRRDRLVRGIVNVRGELLVKIALAELLGIEGQEPAASQGTAFARLVVIGRADRRVAFHADEVHGLHRHGPEALRALPVTVDKNAARFASAVLDWDGRAVGRLDGAGLLDAVDRSLA</sequence>
<feature type="region of interest" description="Disordered" evidence="4">
    <location>
        <begin position="1"/>
        <end position="27"/>
    </location>
</feature>